<keyword evidence="1" id="KW-1133">Transmembrane helix</keyword>
<sequence length="815" mass="94247">MFKKNNLWIIFLFLALTIAFFAKALFTKTTFIYGDTYLLYYPLKRFIASNLRNFSIPQWNPYVACGMPVVSDPVQQMFYPLTFLSLIFNFNLFYKLFIISHYLIAGLAAYFLMRGLRCSTYGSLFSGIAFMFCGYMVFSHSNPIYISSAAWMPLAFFFFMKIFQDGKKLFWCIACSFITGIQVLGGDIQLVYAEFVFFLIYILFSLKESKASVSGHLIKYSFRMIFVLFFTCLFSAVLILPIYFLLPFSDRGSGYAFDEATKWSFHPLRIIEFFTPYVFGSTIYDNNYWGMFLQSQKAERVWTEIVYIGILPLVFSVYAFFLKKDRDTRFFSFLGALSLILAFGSFTPLYFLFYKTFPFFSSFRYPEKYLIFTSFSLAILGGLGFEEYLKKIPLVPSSAKVDSGGFEIKIIKNISILIIILLVLLFSFTVYLKTAPLNFKIFLLSRNINVSLNDILSSLKSAGFYFFFISALSVSLIWLGLRQKISSRVLPAAIILVLIIDLWQIGLKSYPLFREDYYDFIPYGKLVIDRIENKKPEFFRTYCSDKFIKGYNYPELEELSANEKTWIFNKNILKAATGMNFGIFHGDFYGSFQLRKQKELVERLKGKRISFDLMNIKYIFAPKEFFEKTPYPAVFIHPKGEFAVFKNTSFLPKLFTVKKVRTCLTEQEILESLSSDEFNPKEEVIVSRKDFIENSRESLTSNAGGENRLEILNYEPNSISLNVALKEQGFLVFLENFFPGWEAVVNGKGRDVVRVDYAFVGVPLDSGVSRVKLSFIHPGFPLGLEVTTFAFIFYILFLILCFVRSKLPRASARGF</sequence>
<accession>A0A1F7SK57</accession>
<feature type="transmembrane region" description="Helical" evidence="1">
    <location>
        <begin position="333"/>
        <end position="354"/>
    </location>
</feature>
<feature type="transmembrane region" description="Helical" evidence="1">
    <location>
        <begin position="92"/>
        <end position="113"/>
    </location>
</feature>
<feature type="transmembrane region" description="Helical" evidence="1">
    <location>
        <begin position="780"/>
        <end position="803"/>
    </location>
</feature>
<feature type="transmembrane region" description="Helical" evidence="1">
    <location>
        <begin position="488"/>
        <end position="506"/>
    </location>
</feature>
<evidence type="ECO:0000313" key="3">
    <source>
        <dbReference type="Proteomes" id="UP000178082"/>
    </source>
</evidence>
<dbReference type="PANTHER" id="PTHR38454">
    <property type="entry name" value="INTEGRAL MEMBRANE PROTEIN-RELATED"/>
    <property type="match status" value="1"/>
</dbReference>
<gene>
    <name evidence="2" type="ORF">A3G31_05150</name>
</gene>
<feature type="transmembrane region" description="Helical" evidence="1">
    <location>
        <begin position="190"/>
        <end position="206"/>
    </location>
</feature>
<feature type="transmembrane region" description="Helical" evidence="1">
    <location>
        <begin position="369"/>
        <end position="389"/>
    </location>
</feature>
<dbReference type="Proteomes" id="UP000178082">
    <property type="component" value="Unassembled WGS sequence"/>
</dbReference>
<name>A0A1F7SK57_9BACT</name>
<dbReference type="Pfam" id="PF09586">
    <property type="entry name" value="YfhO"/>
    <property type="match status" value="1"/>
</dbReference>
<feature type="transmembrane region" description="Helical" evidence="1">
    <location>
        <begin position="410"/>
        <end position="432"/>
    </location>
</feature>
<protein>
    <recommendedName>
        <fullName evidence="4">Membrane protein 6-pyruvoyl-tetrahydropterin synthase-related domain-containing protein</fullName>
    </recommendedName>
</protein>
<feature type="transmembrane region" description="Helical" evidence="1">
    <location>
        <begin position="226"/>
        <end position="246"/>
    </location>
</feature>
<evidence type="ECO:0008006" key="4">
    <source>
        <dbReference type="Google" id="ProtNLM"/>
    </source>
</evidence>
<comment type="caution">
    <text evidence="2">The sequence shown here is derived from an EMBL/GenBank/DDBJ whole genome shotgun (WGS) entry which is preliminary data.</text>
</comment>
<keyword evidence="1" id="KW-0472">Membrane</keyword>
<dbReference type="EMBL" id="MGDI01000016">
    <property type="protein sequence ID" value="OGL54153.1"/>
    <property type="molecule type" value="Genomic_DNA"/>
</dbReference>
<dbReference type="AlphaFoldDB" id="A0A1F7SK57"/>
<dbReference type="PANTHER" id="PTHR38454:SF1">
    <property type="entry name" value="INTEGRAL MEMBRANE PROTEIN"/>
    <property type="match status" value="1"/>
</dbReference>
<feature type="transmembrane region" description="Helical" evidence="1">
    <location>
        <begin position="301"/>
        <end position="321"/>
    </location>
</feature>
<evidence type="ECO:0000256" key="1">
    <source>
        <dbReference type="SAM" id="Phobius"/>
    </source>
</evidence>
<dbReference type="InterPro" id="IPR018580">
    <property type="entry name" value="Uncharacterised_YfhO"/>
</dbReference>
<feature type="transmembrane region" description="Helical" evidence="1">
    <location>
        <begin position="144"/>
        <end position="162"/>
    </location>
</feature>
<feature type="transmembrane region" description="Helical" evidence="1">
    <location>
        <begin position="462"/>
        <end position="481"/>
    </location>
</feature>
<feature type="transmembrane region" description="Helical" evidence="1">
    <location>
        <begin position="169"/>
        <end position="184"/>
    </location>
</feature>
<proteinExistence type="predicted"/>
<organism evidence="2 3">
    <name type="scientific">Candidatus Schekmanbacteria bacterium RIFCSPLOWO2_12_FULL_38_15</name>
    <dbReference type="NCBI Taxonomy" id="1817883"/>
    <lineage>
        <taxon>Bacteria</taxon>
        <taxon>Candidatus Schekmaniibacteriota</taxon>
    </lineage>
</organism>
<evidence type="ECO:0000313" key="2">
    <source>
        <dbReference type="EMBL" id="OGL54153.1"/>
    </source>
</evidence>
<keyword evidence="1" id="KW-0812">Transmembrane</keyword>
<reference evidence="2 3" key="1">
    <citation type="journal article" date="2016" name="Nat. Commun.">
        <title>Thousands of microbial genomes shed light on interconnected biogeochemical processes in an aquifer system.</title>
        <authorList>
            <person name="Anantharaman K."/>
            <person name="Brown C.T."/>
            <person name="Hug L.A."/>
            <person name="Sharon I."/>
            <person name="Castelle C.J."/>
            <person name="Probst A.J."/>
            <person name="Thomas B.C."/>
            <person name="Singh A."/>
            <person name="Wilkins M.J."/>
            <person name="Karaoz U."/>
            <person name="Brodie E.L."/>
            <person name="Williams K.H."/>
            <person name="Hubbard S.S."/>
            <person name="Banfield J.F."/>
        </authorList>
    </citation>
    <scope>NUCLEOTIDE SEQUENCE [LARGE SCALE GENOMIC DNA]</scope>
</reference>
<feature type="transmembrane region" description="Helical" evidence="1">
    <location>
        <begin position="120"/>
        <end position="138"/>
    </location>
</feature>
<dbReference type="STRING" id="1817883.A3G31_05150"/>